<dbReference type="EMBL" id="GISG01194424">
    <property type="protein sequence ID" value="MBA4657015.1"/>
    <property type="molecule type" value="Transcribed_RNA"/>
</dbReference>
<organism evidence="2">
    <name type="scientific">Opuntia streptacantha</name>
    <name type="common">Prickly pear cactus</name>
    <name type="synonym">Opuntia cardona</name>
    <dbReference type="NCBI Taxonomy" id="393608"/>
    <lineage>
        <taxon>Eukaryota</taxon>
        <taxon>Viridiplantae</taxon>
        <taxon>Streptophyta</taxon>
        <taxon>Embryophyta</taxon>
        <taxon>Tracheophyta</taxon>
        <taxon>Spermatophyta</taxon>
        <taxon>Magnoliopsida</taxon>
        <taxon>eudicotyledons</taxon>
        <taxon>Gunneridae</taxon>
        <taxon>Pentapetalae</taxon>
        <taxon>Caryophyllales</taxon>
        <taxon>Cactineae</taxon>
        <taxon>Cactaceae</taxon>
        <taxon>Opuntioideae</taxon>
        <taxon>Opuntia</taxon>
    </lineage>
</organism>
<protein>
    <submittedName>
        <fullName evidence="2">Uncharacterized protein</fullName>
    </submittedName>
</protein>
<evidence type="ECO:0000313" key="2">
    <source>
        <dbReference type="EMBL" id="MBA4657015.1"/>
    </source>
</evidence>
<reference evidence="2" key="2">
    <citation type="submission" date="2020-07" db="EMBL/GenBank/DDBJ databases">
        <authorList>
            <person name="Vera ALvarez R."/>
            <person name="Arias-Moreno D.M."/>
            <person name="Jimenez-Jacinto V."/>
            <person name="Jimenez-Bremont J.F."/>
            <person name="Swaminathan K."/>
            <person name="Moose S.P."/>
            <person name="Guerrero-Gonzalez M.L."/>
            <person name="Marino-Ramirez L."/>
            <person name="Landsman D."/>
            <person name="Rodriguez-Kessler M."/>
            <person name="Delgado-Sanchez P."/>
        </authorList>
    </citation>
    <scope>NUCLEOTIDE SEQUENCE</scope>
    <source>
        <tissue evidence="2">Cladode</tissue>
    </source>
</reference>
<evidence type="ECO:0000256" key="1">
    <source>
        <dbReference type="SAM" id="MobiDB-lite"/>
    </source>
</evidence>
<proteinExistence type="predicted"/>
<dbReference type="EMBL" id="GISG01194423">
    <property type="protein sequence ID" value="MBA4657014.1"/>
    <property type="molecule type" value="Transcribed_RNA"/>
</dbReference>
<reference evidence="2" key="1">
    <citation type="journal article" date="2013" name="J. Plant Res.">
        <title>Effect of fungi and light on seed germination of three Opuntia species from semiarid lands of central Mexico.</title>
        <authorList>
            <person name="Delgado-Sanchez P."/>
            <person name="Jimenez-Bremont J.F."/>
            <person name="Guerrero-Gonzalez Mde L."/>
            <person name="Flores J."/>
        </authorList>
    </citation>
    <scope>NUCLEOTIDE SEQUENCE</scope>
    <source>
        <tissue evidence="2">Cladode</tissue>
    </source>
</reference>
<sequence length="107" mass="11529">MMTTSSACTARFTKGISTALPGSPLKPPISSPECSTLILALGSASPRLRSPHGTTSTSPLLLLLSPSQNCLIRMTRTRTMMRARKMENQATSPSVSARTKRKQRGRL</sequence>
<accession>A0A7C9A4N5</accession>
<feature type="compositionally biased region" description="Polar residues" evidence="1">
    <location>
        <begin position="88"/>
        <end position="97"/>
    </location>
</feature>
<dbReference type="AlphaFoldDB" id="A0A7C9A4N5"/>
<name>A0A7C9A4N5_OPUST</name>
<feature type="compositionally biased region" description="Basic residues" evidence="1">
    <location>
        <begin position="98"/>
        <end position="107"/>
    </location>
</feature>
<feature type="region of interest" description="Disordered" evidence="1">
    <location>
        <begin position="83"/>
        <end position="107"/>
    </location>
</feature>